<keyword evidence="3" id="KW-1185">Reference proteome</keyword>
<dbReference type="EMBL" id="JAPDRK010000003">
    <property type="protein sequence ID" value="KAJ9614607.1"/>
    <property type="molecule type" value="Genomic_DNA"/>
</dbReference>
<evidence type="ECO:0000313" key="2">
    <source>
        <dbReference type="EMBL" id="KAJ9614607.1"/>
    </source>
</evidence>
<accession>A0AA38XJG2</accession>
<proteinExistence type="predicted"/>
<reference evidence="2" key="1">
    <citation type="submission" date="2022-10" db="EMBL/GenBank/DDBJ databases">
        <title>Culturing micro-colonial fungi from biological soil crusts in the Mojave desert and describing Neophaeococcomyces mojavensis, and introducing the new genera and species Taxawa tesnikishii.</title>
        <authorList>
            <person name="Kurbessoian T."/>
            <person name="Stajich J.E."/>
        </authorList>
    </citation>
    <scope>NUCLEOTIDE SEQUENCE</scope>
    <source>
        <strain evidence="2">TK_41</strain>
    </source>
</reference>
<dbReference type="SUPFAM" id="SSF56601">
    <property type="entry name" value="beta-lactamase/transpeptidase-like"/>
    <property type="match status" value="1"/>
</dbReference>
<dbReference type="Proteomes" id="UP001172673">
    <property type="component" value="Unassembled WGS sequence"/>
</dbReference>
<name>A0AA38XJG2_9EURO</name>
<dbReference type="PANTHER" id="PTHR43283">
    <property type="entry name" value="BETA-LACTAMASE-RELATED"/>
    <property type="match status" value="1"/>
</dbReference>
<dbReference type="InterPro" id="IPR050789">
    <property type="entry name" value="Diverse_Enzym_Activities"/>
</dbReference>
<dbReference type="Gene3D" id="3.40.710.10">
    <property type="entry name" value="DD-peptidase/beta-lactamase superfamily"/>
    <property type="match status" value="1"/>
</dbReference>
<protein>
    <recommendedName>
        <fullName evidence="1">Beta-lactamase-related domain-containing protein</fullName>
    </recommendedName>
</protein>
<organism evidence="2 3">
    <name type="scientific">Cladophialophora chaetospira</name>
    <dbReference type="NCBI Taxonomy" id="386627"/>
    <lineage>
        <taxon>Eukaryota</taxon>
        <taxon>Fungi</taxon>
        <taxon>Dikarya</taxon>
        <taxon>Ascomycota</taxon>
        <taxon>Pezizomycotina</taxon>
        <taxon>Eurotiomycetes</taxon>
        <taxon>Chaetothyriomycetidae</taxon>
        <taxon>Chaetothyriales</taxon>
        <taxon>Herpotrichiellaceae</taxon>
        <taxon>Cladophialophora</taxon>
    </lineage>
</organism>
<dbReference type="InterPro" id="IPR001466">
    <property type="entry name" value="Beta-lactam-related"/>
</dbReference>
<dbReference type="AlphaFoldDB" id="A0AA38XJG2"/>
<sequence length="406" mass="45120">MAAQLKKSLEESVKAHQVPGIGAIVVDRTGRALFDESFGTVNANEETAARFTNDTQLYLWSCTKLLTSLCVLQLLEQGKIDSLDGPVAKYLPRDGELQVFERFDENGKPVLRKPKTEIKLIHLLTHTSGLTYDFWESDKLMFDYRTSQGRQSGTYFVENTEWQYNDVFLAFDPGEKHHYGVNIDHLGFVVEAVSGLRLEDYMKQNIFKPLGMNTCGPQPTGEDFLRVHMKDENGNLTAIDALRPLKDPWRFGGGHFLIGSLNDFTQVMLTLLNDGTHPKTGKEILKPETVKDYVFKDFIPHVGASPDGIGKCLKSITPGTSNAGDVGYSFRDSQAARGWSCGLMMNLEDVPGGRSAGSGAWAGLGNLYYWIDPKKGVAGIIGTNVLPFLDEDSLELFEKVERFAYA</sequence>
<dbReference type="PANTHER" id="PTHR43283:SF3">
    <property type="entry name" value="BETA-LACTAMASE FAMILY PROTEIN (AFU_ORTHOLOGUE AFUA_5G07500)"/>
    <property type="match status" value="1"/>
</dbReference>
<gene>
    <name evidence="2" type="ORF">H2200_002744</name>
</gene>
<feature type="domain" description="Beta-lactamase-related" evidence="1">
    <location>
        <begin position="8"/>
        <end position="290"/>
    </location>
</feature>
<comment type="caution">
    <text evidence="2">The sequence shown here is derived from an EMBL/GenBank/DDBJ whole genome shotgun (WGS) entry which is preliminary data.</text>
</comment>
<evidence type="ECO:0000313" key="3">
    <source>
        <dbReference type="Proteomes" id="UP001172673"/>
    </source>
</evidence>
<evidence type="ECO:0000259" key="1">
    <source>
        <dbReference type="Pfam" id="PF00144"/>
    </source>
</evidence>
<dbReference type="InterPro" id="IPR012338">
    <property type="entry name" value="Beta-lactam/transpept-like"/>
</dbReference>
<dbReference type="Pfam" id="PF00144">
    <property type="entry name" value="Beta-lactamase"/>
    <property type="match status" value="1"/>
</dbReference>